<dbReference type="InterPro" id="IPR000182">
    <property type="entry name" value="GNAT_dom"/>
</dbReference>
<dbReference type="InterPro" id="IPR016181">
    <property type="entry name" value="Acyl_CoA_acyltransferase"/>
</dbReference>
<dbReference type="Pfam" id="PF00583">
    <property type="entry name" value="Acetyltransf_1"/>
    <property type="match status" value="1"/>
</dbReference>
<dbReference type="Proteomes" id="UP000240243">
    <property type="component" value="Unassembled WGS sequence"/>
</dbReference>
<dbReference type="PROSITE" id="PS51186">
    <property type="entry name" value="GNAT"/>
    <property type="match status" value="1"/>
</dbReference>
<dbReference type="CDD" id="cd04301">
    <property type="entry name" value="NAT_SF"/>
    <property type="match status" value="1"/>
</dbReference>
<accession>A0A2P7R5W2</accession>
<comment type="caution">
    <text evidence="2">The sequence shown here is derived from an EMBL/GenBank/DDBJ whole genome shotgun (WGS) entry which is preliminary data.</text>
</comment>
<organism evidence="2 3">
    <name type="scientific">Zobellella endophytica</name>
    <dbReference type="NCBI Taxonomy" id="2116700"/>
    <lineage>
        <taxon>Bacteria</taxon>
        <taxon>Pseudomonadati</taxon>
        <taxon>Pseudomonadota</taxon>
        <taxon>Gammaproteobacteria</taxon>
        <taxon>Aeromonadales</taxon>
        <taxon>Aeromonadaceae</taxon>
        <taxon>Zobellella</taxon>
    </lineage>
</organism>
<evidence type="ECO:0000313" key="2">
    <source>
        <dbReference type="EMBL" id="PSJ45593.1"/>
    </source>
</evidence>
<dbReference type="AlphaFoldDB" id="A0A2P7R5W2"/>
<gene>
    <name evidence="2" type="ORF">C7H85_09405</name>
</gene>
<feature type="domain" description="N-acetyltransferase" evidence="1">
    <location>
        <begin position="1"/>
        <end position="89"/>
    </location>
</feature>
<reference evidence="2 3" key="1">
    <citation type="submission" date="2018-03" db="EMBL/GenBank/DDBJ databases">
        <title>The draft genome of Zobellella sp. 59N8.</title>
        <authorList>
            <person name="Liu L."/>
            <person name="Li L."/>
            <person name="Zhang X."/>
            <person name="Liang L."/>
            <person name="Wang T."/>
        </authorList>
    </citation>
    <scope>NUCLEOTIDE SEQUENCE [LARGE SCALE GENOMIC DNA]</scope>
    <source>
        <strain evidence="2 3">59N8</strain>
    </source>
</reference>
<evidence type="ECO:0000313" key="3">
    <source>
        <dbReference type="Proteomes" id="UP000240243"/>
    </source>
</evidence>
<dbReference type="SUPFAM" id="SSF55729">
    <property type="entry name" value="Acyl-CoA N-acyltransferases (Nat)"/>
    <property type="match status" value="1"/>
</dbReference>
<proteinExistence type="predicted"/>
<dbReference type="GO" id="GO:0016747">
    <property type="term" value="F:acyltransferase activity, transferring groups other than amino-acyl groups"/>
    <property type="evidence" value="ECO:0007669"/>
    <property type="project" value="InterPro"/>
</dbReference>
<dbReference type="EMBL" id="PXYG01000003">
    <property type="protein sequence ID" value="PSJ45593.1"/>
    <property type="molecule type" value="Genomic_DNA"/>
</dbReference>
<dbReference type="Gene3D" id="3.40.630.30">
    <property type="match status" value="1"/>
</dbReference>
<keyword evidence="3" id="KW-1185">Reference proteome</keyword>
<name>A0A2P7R5W2_9GAMM</name>
<sequence>MQKALLESETYICEYQGEIVGYIRALVDGFGVYISELYIAPPHRGNGYGAKLLSKIKQAHPDQDVYVLSDEDLYYKKLGCQRVGSVFKL</sequence>
<protein>
    <recommendedName>
        <fullName evidence="1">N-acetyltransferase domain-containing protein</fullName>
    </recommendedName>
</protein>
<evidence type="ECO:0000259" key="1">
    <source>
        <dbReference type="PROSITE" id="PS51186"/>
    </source>
</evidence>